<dbReference type="Proteomes" id="UP000177777">
    <property type="component" value="Unassembled WGS sequence"/>
</dbReference>
<dbReference type="InterPro" id="IPR007318">
    <property type="entry name" value="Phopholipid_MeTrfase"/>
</dbReference>
<comment type="caution">
    <text evidence="6">The sequence shown here is derived from an EMBL/GenBank/DDBJ whole genome shotgun (WGS) entry which is preliminary data.</text>
</comment>
<accession>A0A1F6W7X1</accession>
<gene>
    <name evidence="6" type="ORF">A3D42_01800</name>
</gene>
<dbReference type="GO" id="GO:0012505">
    <property type="term" value="C:endomembrane system"/>
    <property type="evidence" value="ECO:0007669"/>
    <property type="project" value="UniProtKB-SubCell"/>
</dbReference>
<protein>
    <recommendedName>
        <fullName evidence="8">Steroid 5-alpha reductase C-terminal domain-containing protein</fullName>
    </recommendedName>
</protein>
<evidence type="ECO:0000256" key="1">
    <source>
        <dbReference type="ARBA" id="ARBA00004127"/>
    </source>
</evidence>
<evidence type="ECO:0008006" key="8">
    <source>
        <dbReference type="Google" id="ProtNLM"/>
    </source>
</evidence>
<dbReference type="Gene3D" id="1.20.120.1630">
    <property type="match status" value="1"/>
</dbReference>
<evidence type="ECO:0000313" key="7">
    <source>
        <dbReference type="Proteomes" id="UP000177777"/>
    </source>
</evidence>
<feature type="transmembrane region" description="Helical" evidence="5">
    <location>
        <begin position="20"/>
        <end position="40"/>
    </location>
</feature>
<organism evidence="6 7">
    <name type="scientific">Candidatus Nomurabacteria bacterium RIFCSPHIGHO2_02_FULL_41_18</name>
    <dbReference type="NCBI Taxonomy" id="1801754"/>
    <lineage>
        <taxon>Bacteria</taxon>
        <taxon>Candidatus Nomuraibacteriota</taxon>
    </lineage>
</organism>
<keyword evidence="4 5" id="KW-0472">Membrane</keyword>
<keyword evidence="2 5" id="KW-0812">Transmembrane</keyword>
<evidence type="ECO:0000256" key="5">
    <source>
        <dbReference type="SAM" id="Phobius"/>
    </source>
</evidence>
<reference evidence="6 7" key="1">
    <citation type="journal article" date="2016" name="Nat. Commun.">
        <title>Thousands of microbial genomes shed light on interconnected biogeochemical processes in an aquifer system.</title>
        <authorList>
            <person name="Anantharaman K."/>
            <person name="Brown C.T."/>
            <person name="Hug L.A."/>
            <person name="Sharon I."/>
            <person name="Castelle C.J."/>
            <person name="Probst A.J."/>
            <person name="Thomas B.C."/>
            <person name="Singh A."/>
            <person name="Wilkins M.J."/>
            <person name="Karaoz U."/>
            <person name="Brodie E.L."/>
            <person name="Williams K.H."/>
            <person name="Hubbard S.S."/>
            <person name="Banfield J.F."/>
        </authorList>
    </citation>
    <scope>NUCLEOTIDE SEQUENCE [LARGE SCALE GENOMIC DNA]</scope>
</reference>
<sequence length="155" mass="18227">MTHTVRAMLEENVHAVLAHSYALYFVLFLAGLFFDFLFSFRIYESEVVPFVGFLLLLFATFLIVWAQKTSRRLNTAEINKEAFCRGPYCYTRMPTHWGLFLAMFGFGLVINSVFVVLFTLASFLITKMVFIRKEERILFQKYGTPYMEYKKSVKF</sequence>
<feature type="transmembrane region" description="Helical" evidence="5">
    <location>
        <begin position="97"/>
        <end position="126"/>
    </location>
</feature>
<dbReference type="EMBL" id="MFUE01000004">
    <property type="protein sequence ID" value="OGI77993.1"/>
    <property type="molecule type" value="Genomic_DNA"/>
</dbReference>
<evidence type="ECO:0000256" key="4">
    <source>
        <dbReference type="ARBA" id="ARBA00023136"/>
    </source>
</evidence>
<proteinExistence type="predicted"/>
<comment type="subcellular location">
    <subcellularLocation>
        <location evidence="1">Endomembrane system</location>
        <topology evidence="1">Multi-pass membrane protein</topology>
    </subcellularLocation>
</comment>
<evidence type="ECO:0000313" key="6">
    <source>
        <dbReference type="EMBL" id="OGI77993.1"/>
    </source>
</evidence>
<evidence type="ECO:0000256" key="2">
    <source>
        <dbReference type="ARBA" id="ARBA00022692"/>
    </source>
</evidence>
<name>A0A1F6W7X1_9BACT</name>
<feature type="transmembrane region" description="Helical" evidence="5">
    <location>
        <begin position="47"/>
        <end position="66"/>
    </location>
</feature>
<keyword evidence="3 5" id="KW-1133">Transmembrane helix</keyword>
<dbReference type="STRING" id="1801754.A3D42_01800"/>
<dbReference type="Pfam" id="PF04191">
    <property type="entry name" value="PEMT"/>
    <property type="match status" value="1"/>
</dbReference>
<evidence type="ECO:0000256" key="3">
    <source>
        <dbReference type="ARBA" id="ARBA00022989"/>
    </source>
</evidence>
<dbReference type="AlphaFoldDB" id="A0A1F6W7X1"/>